<evidence type="ECO:0000256" key="3">
    <source>
        <dbReference type="ARBA" id="ARBA00022490"/>
    </source>
</evidence>
<feature type="compositionally biased region" description="Low complexity" evidence="9">
    <location>
        <begin position="114"/>
        <end position="138"/>
    </location>
</feature>
<dbReference type="GO" id="GO:0072686">
    <property type="term" value="C:mitotic spindle"/>
    <property type="evidence" value="ECO:0007669"/>
    <property type="project" value="TreeGrafter"/>
</dbReference>
<dbReference type="EMBL" id="NIVC01001451">
    <property type="protein sequence ID" value="PAA67814.1"/>
    <property type="molecule type" value="Genomic_DNA"/>
</dbReference>
<comment type="caution">
    <text evidence="12">The sequence shown here is derived from an EMBL/GenBank/DDBJ whole genome shotgun (WGS) entry which is preliminary data.</text>
</comment>
<dbReference type="InterPro" id="IPR036322">
    <property type="entry name" value="WD40_repeat_dom_sf"/>
</dbReference>
<feature type="repeat" description="WD" evidence="8">
    <location>
        <begin position="853"/>
        <end position="888"/>
    </location>
</feature>
<dbReference type="SUPFAM" id="SSF50978">
    <property type="entry name" value="WD40 repeat-like"/>
    <property type="match status" value="1"/>
</dbReference>
<evidence type="ECO:0000256" key="9">
    <source>
        <dbReference type="SAM" id="MobiDB-lite"/>
    </source>
</evidence>
<dbReference type="STRING" id="282301.A0A267F3M0"/>
<feature type="repeat" description="WD" evidence="8">
    <location>
        <begin position="612"/>
        <end position="653"/>
    </location>
</feature>
<comment type="similarity">
    <text evidence="2">Belongs to the WD repeat EMAP family.</text>
</comment>
<dbReference type="InterPro" id="IPR001680">
    <property type="entry name" value="WD40_rpt"/>
</dbReference>
<reference evidence="12 13" key="1">
    <citation type="submission" date="2017-06" db="EMBL/GenBank/DDBJ databases">
        <title>A platform for efficient transgenesis in Macrostomum lignano, a flatworm model organism for stem cell research.</title>
        <authorList>
            <person name="Berezikov E."/>
        </authorList>
    </citation>
    <scope>NUCLEOTIDE SEQUENCE [LARGE SCALE GENOMIC DNA]</scope>
    <source>
        <strain evidence="12">DV1</strain>
        <tissue evidence="12">Whole organism</tissue>
    </source>
</reference>
<keyword evidence="6" id="KW-0677">Repeat</keyword>
<evidence type="ECO:0000256" key="5">
    <source>
        <dbReference type="ARBA" id="ARBA00022701"/>
    </source>
</evidence>
<dbReference type="AlphaFoldDB" id="A0A267F3M0"/>
<dbReference type="GO" id="GO:0005874">
    <property type="term" value="C:microtubule"/>
    <property type="evidence" value="ECO:0007669"/>
    <property type="project" value="UniProtKB-KW"/>
</dbReference>
<dbReference type="Pfam" id="PF03451">
    <property type="entry name" value="HELP"/>
    <property type="match status" value="1"/>
</dbReference>
<evidence type="ECO:0000256" key="4">
    <source>
        <dbReference type="ARBA" id="ARBA00022574"/>
    </source>
</evidence>
<dbReference type="OrthoDB" id="47802at2759"/>
<evidence type="ECO:0008006" key="14">
    <source>
        <dbReference type="Google" id="ProtNLM"/>
    </source>
</evidence>
<feature type="repeat" description="WD" evidence="8">
    <location>
        <begin position="741"/>
        <end position="772"/>
    </location>
</feature>
<feature type="domain" description="EML-like first beta-propeller" evidence="10">
    <location>
        <begin position="339"/>
        <end position="602"/>
    </location>
</feature>
<evidence type="ECO:0000256" key="6">
    <source>
        <dbReference type="ARBA" id="ARBA00022737"/>
    </source>
</evidence>
<dbReference type="InterPro" id="IPR005108">
    <property type="entry name" value="HELP"/>
</dbReference>
<dbReference type="Pfam" id="PF23414">
    <property type="entry name" value="Beta-prop_EML_2"/>
    <property type="match status" value="1"/>
</dbReference>
<dbReference type="InterPro" id="IPR015943">
    <property type="entry name" value="WD40/YVTN_repeat-like_dom_sf"/>
</dbReference>
<dbReference type="FunFam" id="2.130.10.10:FF:000005">
    <property type="entry name" value="Putative echinoderm microtubule-associated protein-like 1"/>
    <property type="match status" value="1"/>
</dbReference>
<dbReference type="SMART" id="SM00320">
    <property type="entry name" value="WD40"/>
    <property type="match status" value="11"/>
</dbReference>
<dbReference type="PANTHER" id="PTHR13720:SF50">
    <property type="entry name" value="ECHINODERM MICROTUBULE-ASSOCIATED PROTEIN-LIKE 2"/>
    <property type="match status" value="1"/>
</dbReference>
<feature type="compositionally biased region" description="Low complexity" evidence="9">
    <location>
        <begin position="153"/>
        <end position="188"/>
    </location>
</feature>
<evidence type="ECO:0000259" key="10">
    <source>
        <dbReference type="Pfam" id="PF23409"/>
    </source>
</evidence>
<evidence type="ECO:0000313" key="13">
    <source>
        <dbReference type="Proteomes" id="UP000215902"/>
    </source>
</evidence>
<organism evidence="12 13">
    <name type="scientific">Macrostomum lignano</name>
    <dbReference type="NCBI Taxonomy" id="282301"/>
    <lineage>
        <taxon>Eukaryota</taxon>
        <taxon>Metazoa</taxon>
        <taxon>Spiralia</taxon>
        <taxon>Lophotrochozoa</taxon>
        <taxon>Platyhelminthes</taxon>
        <taxon>Rhabditophora</taxon>
        <taxon>Macrostomorpha</taxon>
        <taxon>Macrostomida</taxon>
        <taxon>Macrostomidae</taxon>
        <taxon>Macrostomum</taxon>
    </lineage>
</organism>
<dbReference type="Pfam" id="PF23409">
    <property type="entry name" value="Beta-prop_EML"/>
    <property type="match status" value="1"/>
</dbReference>
<dbReference type="InterPro" id="IPR055439">
    <property type="entry name" value="Beta-prop_EML_1st"/>
</dbReference>
<keyword evidence="4 8" id="KW-0853">WD repeat</keyword>
<name>A0A267F3M0_9PLAT</name>
<feature type="compositionally biased region" description="Polar residues" evidence="9">
    <location>
        <begin position="201"/>
        <end position="217"/>
    </location>
</feature>
<evidence type="ECO:0000259" key="11">
    <source>
        <dbReference type="Pfam" id="PF23414"/>
    </source>
</evidence>
<accession>A0A267F3M0</accession>
<keyword evidence="7" id="KW-0206">Cytoskeleton</keyword>
<dbReference type="Gene3D" id="2.130.10.10">
    <property type="entry name" value="YVTN repeat-like/Quinoprotein amine dehydrogenase"/>
    <property type="match status" value="2"/>
</dbReference>
<gene>
    <name evidence="12" type="ORF">BOX15_Mlig032763g1</name>
</gene>
<dbReference type="Proteomes" id="UP000215902">
    <property type="component" value="Unassembled WGS sequence"/>
</dbReference>
<dbReference type="InterPro" id="IPR011047">
    <property type="entry name" value="Quinoprotein_ADH-like_sf"/>
</dbReference>
<evidence type="ECO:0000256" key="8">
    <source>
        <dbReference type="PROSITE-ProRule" id="PRU00221"/>
    </source>
</evidence>
<proteinExistence type="inferred from homology"/>
<sequence length="888" mass="95599">MDASTASQENAGKQLDDSATSQGINGLLSQENSELRDRVGDLEQRVQSQADELVCLRSALSDCLRRLASVETSKGGFPPAAPNYNRLSVAPTNASLTLSPSGAVATNSMAVHSAASPKSAGGAGAGAKHSASGSATAGRKPQSAPMVRKPTRSDQPSHSSALSSPSGGGRKSSSGAHSTGVGPASPRPGAGGRGSSVRGSTEQSQQQTASHGSSQQLSVRTNSLLCIPTVGGYAGKSLAKPVAKQRVKESVWSKEDGVIRMHLRGRPLNLYAPSDLVEQLRDVQQVEPAEPPAEKLKLEWAYGYRGRDCRSNLYSLPTGEMVYFIASVVVLHNVEEGMQRHYTGHNDDVKCIAVHPDKITIATGQVAGHDKAQGKPHVRVWNSVDLTTMHVLGLGDFERAVCCLAFSRADGGNFLCAVDESNEHMISVWDWRKPHKLAETKTSGDPVLACEYHPLDNGSIVTCGKNQLTFWTIEGGQLSKKNGIFEKHEKPKFVLCLTFAQNGDLITGDSNGNILVWARGGNRISQAVTGAHEGGIFSLCVLKDDNLVSGGKDRRLVQWDATYSRTGSEAAIPEQYGPIRTLSQGPGSVVLVGTTRNCILQGSFNLDFSPIVEGHVEELWGLACHPSQLQFATCAYDKWIYLWDALTHQVVWSKELNDPAHCACFHPSGETLAVGCQTGRWYVLDAQRRDIVAVHTDGNEQIECMEFSPDGSMLALGSRDNYLYVYSCSEAGRKYSRVGKCCGHSSFVTHLDWSVDGTSLRSNSGDHELLFWTAANCRQVPAAATLRDVAWATQRCTLTFHTAGIWPEGADGTDVNACDRNSGHSLLASGDDFGQVCLFRHPCYQAKSRSHAYGGHSSHVTNVRFLRDDSRLLSAGGRDSAVLQWEIL</sequence>
<feature type="region of interest" description="Disordered" evidence="9">
    <location>
        <begin position="1"/>
        <end position="40"/>
    </location>
</feature>
<keyword evidence="5" id="KW-0493">Microtubule</keyword>
<dbReference type="GO" id="GO:0000226">
    <property type="term" value="P:microtubule cytoskeleton organization"/>
    <property type="evidence" value="ECO:0007669"/>
    <property type="project" value="TreeGrafter"/>
</dbReference>
<evidence type="ECO:0000256" key="1">
    <source>
        <dbReference type="ARBA" id="ARBA00004245"/>
    </source>
</evidence>
<dbReference type="GO" id="GO:0008017">
    <property type="term" value="F:microtubule binding"/>
    <property type="evidence" value="ECO:0007669"/>
    <property type="project" value="TreeGrafter"/>
</dbReference>
<evidence type="ECO:0000256" key="7">
    <source>
        <dbReference type="ARBA" id="ARBA00023212"/>
    </source>
</evidence>
<feature type="domain" description="EML-like second beta-propeller" evidence="11">
    <location>
        <begin position="619"/>
        <end position="887"/>
    </location>
</feature>
<dbReference type="SUPFAM" id="SSF50998">
    <property type="entry name" value="Quinoprotein alcohol dehydrogenase-like"/>
    <property type="match status" value="1"/>
</dbReference>
<dbReference type="PANTHER" id="PTHR13720">
    <property type="entry name" value="WD-40 REPEAT PROTEIN"/>
    <property type="match status" value="1"/>
</dbReference>
<evidence type="ECO:0000256" key="2">
    <source>
        <dbReference type="ARBA" id="ARBA00006489"/>
    </source>
</evidence>
<dbReference type="InterPro" id="IPR055442">
    <property type="entry name" value="Beta-prop_EML-like_2nd"/>
</dbReference>
<protein>
    <recommendedName>
        <fullName evidence="14">HELP domain-containing protein</fullName>
    </recommendedName>
</protein>
<feature type="region of interest" description="Disordered" evidence="9">
    <location>
        <begin position="114"/>
        <end position="217"/>
    </location>
</feature>
<dbReference type="InterPro" id="IPR050630">
    <property type="entry name" value="WD_repeat_EMAP"/>
</dbReference>
<comment type="subcellular location">
    <subcellularLocation>
        <location evidence="1">Cytoplasm</location>
        <location evidence="1">Cytoskeleton</location>
    </subcellularLocation>
</comment>
<feature type="compositionally biased region" description="Polar residues" evidence="9">
    <location>
        <begin position="1"/>
        <end position="32"/>
    </location>
</feature>
<dbReference type="PROSITE" id="PS50294">
    <property type="entry name" value="WD_REPEATS_REGION"/>
    <property type="match status" value="1"/>
</dbReference>
<dbReference type="PROSITE" id="PS50082">
    <property type="entry name" value="WD_REPEATS_2"/>
    <property type="match status" value="3"/>
</dbReference>
<evidence type="ECO:0000313" key="12">
    <source>
        <dbReference type="EMBL" id="PAA67814.1"/>
    </source>
</evidence>
<keyword evidence="3" id="KW-0963">Cytoplasm</keyword>
<dbReference type="CDD" id="cd21931">
    <property type="entry name" value="TD_EMAP-like"/>
    <property type="match status" value="1"/>
</dbReference>
<keyword evidence="13" id="KW-1185">Reference proteome</keyword>
<dbReference type="InterPro" id="IPR049813">
    <property type="entry name" value="Elp-1-like_TD"/>
</dbReference>